<dbReference type="AlphaFoldDB" id="A0A397VPZ7"/>
<evidence type="ECO:0000313" key="3">
    <source>
        <dbReference type="EMBL" id="RIB23998.1"/>
    </source>
</evidence>
<gene>
    <name evidence="3" type="ORF">C2G38_2169746</name>
</gene>
<sequence>MEGFKIRLLLTVSIFLSIVNANRTVFINPNNRWQVFEGWGTSLCWWANLFGGIPDVRDKVADLVFDLSKGLGLNVIRYNIGGGDDPSHHHMRIAGDVPGFLPCKTCSYNWTSDANQRWMLYAAKERGADIFEAFSNSPPYWMTNSGCSSGGHYFSDNLNSYYFDAYADYLTEVVKWYKEQGLTFRTLEPFNEPTDRFWEYSGYQEGCSYNCSTMNIIIKKVGAYLNEKGLSNKTSISAFDENKIDEEVYSEHCIDNDAKSHISQYNTHTYGGTQRMKLFNISKQDNKRLWMSEVGFYSSKDMSTSIKLSEAILNDMRNLKPVAWAYWQVIEHAPNGNVGNDFALIGADFSNPTTSLDIRLSFYGFAQYTKFIRPGYQIISSNDNDTLAAFDANSKTLVLVCTNKNNISDVWNIDVSMFNISSFTAFRTSNNNETVNLLPNVWNITGGILTYQSPANSITTWVFSLAITNFTQ</sequence>
<evidence type="ECO:0000313" key="4">
    <source>
        <dbReference type="Proteomes" id="UP000266673"/>
    </source>
</evidence>
<keyword evidence="1" id="KW-0732">Signal</keyword>
<feature type="signal peptide" evidence="1">
    <location>
        <begin position="1"/>
        <end position="21"/>
    </location>
</feature>
<dbReference type="PANTHER" id="PTHR42767:SF1">
    <property type="entry name" value="ENDO-BETA-1,6-GALACTANASE-LIKE DOMAIN-CONTAINING PROTEIN"/>
    <property type="match status" value="1"/>
</dbReference>
<evidence type="ECO:0000256" key="1">
    <source>
        <dbReference type="SAM" id="SignalP"/>
    </source>
</evidence>
<proteinExistence type="predicted"/>
<name>A0A397VPZ7_9GLOM</name>
<accession>A0A397VPZ7</accession>
<protein>
    <submittedName>
        <fullName evidence="3">Glycoside Hydrolase Family 30 protein</fullName>
    </submittedName>
</protein>
<keyword evidence="4" id="KW-1185">Reference proteome</keyword>
<organism evidence="3 4">
    <name type="scientific">Gigaspora rosea</name>
    <dbReference type="NCBI Taxonomy" id="44941"/>
    <lineage>
        <taxon>Eukaryota</taxon>
        <taxon>Fungi</taxon>
        <taxon>Fungi incertae sedis</taxon>
        <taxon>Mucoromycota</taxon>
        <taxon>Glomeromycotina</taxon>
        <taxon>Glomeromycetes</taxon>
        <taxon>Diversisporales</taxon>
        <taxon>Gigasporaceae</taxon>
        <taxon>Gigaspora</taxon>
    </lineage>
</organism>
<comment type="caution">
    <text evidence="3">The sequence shown here is derived from an EMBL/GenBank/DDBJ whole genome shotgun (WGS) entry which is preliminary data.</text>
</comment>
<dbReference type="Proteomes" id="UP000266673">
    <property type="component" value="Unassembled WGS sequence"/>
</dbReference>
<reference evidence="3" key="1">
    <citation type="submission" date="2018-06" db="EMBL/GenBank/DDBJ databases">
        <title>Comparative genomics reveals the genomic features of Rhizophagus irregularis, R. cerebriforme, R. diaphanum and Gigaspora rosea, and their symbiotic lifestyle signature.</title>
        <authorList>
            <person name="Morin E."/>
            <person name="San Clemente H."/>
            <person name="Chen E.C.H."/>
            <person name="De La Providencia I."/>
            <person name="Hainaut M."/>
            <person name="Kuo A."/>
            <person name="Kohler A."/>
            <person name="Murat C."/>
            <person name="Tang N."/>
            <person name="Roy S."/>
            <person name="Loubradou J."/>
            <person name="Henrissat B."/>
            <person name="Grigoriev I.V."/>
            <person name="Corradi N."/>
            <person name="Roux C."/>
            <person name="Martin F.M."/>
        </authorList>
    </citation>
    <scope>NUCLEOTIDE SEQUENCE [LARGE SCALE GENOMIC DNA]</scope>
    <source>
        <strain evidence="3">DAOM 194757</strain>
    </source>
</reference>
<dbReference type="Gene3D" id="3.20.20.80">
    <property type="entry name" value="Glycosidases"/>
    <property type="match status" value="1"/>
</dbReference>
<dbReference type="InterPro" id="IPR013780">
    <property type="entry name" value="Glyco_hydro_b"/>
</dbReference>
<dbReference type="InterPro" id="IPR039514">
    <property type="entry name" value="6GAL-like"/>
</dbReference>
<dbReference type="EMBL" id="QKWP01000235">
    <property type="protein sequence ID" value="RIB23998.1"/>
    <property type="molecule type" value="Genomic_DNA"/>
</dbReference>
<dbReference type="InterPro" id="IPR039743">
    <property type="entry name" value="6GAL/EXGAL"/>
</dbReference>
<keyword evidence="3" id="KW-0378">Hydrolase</keyword>
<dbReference type="GO" id="GO:0004553">
    <property type="term" value="F:hydrolase activity, hydrolyzing O-glycosyl compounds"/>
    <property type="evidence" value="ECO:0007669"/>
    <property type="project" value="InterPro"/>
</dbReference>
<dbReference type="PANTHER" id="PTHR42767">
    <property type="entry name" value="ENDO-BETA-1,6-GALACTANASE"/>
    <property type="match status" value="1"/>
</dbReference>
<dbReference type="SUPFAM" id="SSF51445">
    <property type="entry name" value="(Trans)glycosidases"/>
    <property type="match status" value="1"/>
</dbReference>
<dbReference type="Gene3D" id="2.60.40.1180">
    <property type="entry name" value="Golgi alpha-mannosidase II"/>
    <property type="match status" value="1"/>
</dbReference>
<evidence type="ECO:0000259" key="2">
    <source>
        <dbReference type="Pfam" id="PF14587"/>
    </source>
</evidence>
<feature type="chain" id="PRO_5017363917" evidence="1">
    <location>
        <begin position="22"/>
        <end position="472"/>
    </location>
</feature>
<dbReference type="OrthoDB" id="2330009at2759"/>
<dbReference type="InterPro" id="IPR017853">
    <property type="entry name" value="GH"/>
</dbReference>
<feature type="domain" description="Endo-beta-1,6-galactanase-like" evidence="2">
    <location>
        <begin position="24"/>
        <end position="268"/>
    </location>
</feature>
<dbReference type="Pfam" id="PF14587">
    <property type="entry name" value="Glyco_hydr_30_2"/>
    <property type="match status" value="1"/>
</dbReference>
<dbReference type="STRING" id="44941.A0A397VPZ7"/>